<gene>
    <name evidence="1" type="ORF">Asi03nite_25830</name>
</gene>
<evidence type="ECO:0000313" key="2">
    <source>
        <dbReference type="Proteomes" id="UP000629619"/>
    </source>
</evidence>
<keyword evidence="2" id="KW-1185">Reference proteome</keyword>
<organism evidence="1 2">
    <name type="scientific">Actinoplanes siamensis</name>
    <dbReference type="NCBI Taxonomy" id="1223317"/>
    <lineage>
        <taxon>Bacteria</taxon>
        <taxon>Bacillati</taxon>
        <taxon>Actinomycetota</taxon>
        <taxon>Actinomycetes</taxon>
        <taxon>Micromonosporales</taxon>
        <taxon>Micromonosporaceae</taxon>
        <taxon>Actinoplanes</taxon>
    </lineage>
</organism>
<comment type="caution">
    <text evidence="1">The sequence shown here is derived from an EMBL/GenBank/DDBJ whole genome shotgun (WGS) entry which is preliminary data.</text>
</comment>
<proteinExistence type="predicted"/>
<dbReference type="Proteomes" id="UP000629619">
    <property type="component" value="Unassembled WGS sequence"/>
</dbReference>
<evidence type="ECO:0000313" key="1">
    <source>
        <dbReference type="EMBL" id="GIF05045.1"/>
    </source>
</evidence>
<reference evidence="1" key="1">
    <citation type="submission" date="2021-01" db="EMBL/GenBank/DDBJ databases">
        <title>Whole genome shotgun sequence of Actinoplanes siamensis NBRC 109076.</title>
        <authorList>
            <person name="Komaki H."/>
            <person name="Tamura T."/>
        </authorList>
    </citation>
    <scope>NUCLEOTIDE SEQUENCE</scope>
    <source>
        <strain evidence="1">NBRC 109076</strain>
    </source>
</reference>
<dbReference type="AlphaFoldDB" id="A0A919N625"/>
<protein>
    <submittedName>
        <fullName evidence="1">Uncharacterized protein</fullName>
    </submittedName>
</protein>
<name>A0A919N625_9ACTN</name>
<accession>A0A919N625</accession>
<sequence length="73" mass="7589">MHRICSAATRRGDRATNQDQYVLVDGATAWPHTCQGSEPRDRGRYAPALGAAFTNPVSSAISAASGSPGRSTG</sequence>
<dbReference type="EMBL" id="BOMW01000023">
    <property type="protein sequence ID" value="GIF05045.1"/>
    <property type="molecule type" value="Genomic_DNA"/>
</dbReference>